<dbReference type="EMBL" id="JWZX01000859">
    <property type="protein sequence ID" value="KOO35459.1"/>
    <property type="molecule type" value="Genomic_DNA"/>
</dbReference>
<keyword evidence="4" id="KW-1185">Reference proteome</keyword>
<feature type="transmembrane region" description="Helical" evidence="2">
    <location>
        <begin position="386"/>
        <end position="412"/>
    </location>
</feature>
<feature type="transmembrane region" description="Helical" evidence="2">
    <location>
        <begin position="337"/>
        <end position="360"/>
    </location>
</feature>
<dbReference type="OrthoDB" id="4485930at2759"/>
<dbReference type="Proteomes" id="UP000037460">
    <property type="component" value="Unassembled WGS sequence"/>
</dbReference>
<gene>
    <name evidence="3" type="ORF">Ctob_011153</name>
</gene>
<feature type="region of interest" description="Disordered" evidence="1">
    <location>
        <begin position="133"/>
        <end position="156"/>
    </location>
</feature>
<accession>A0A0M0K9K1</accession>
<proteinExistence type="predicted"/>
<evidence type="ECO:0000313" key="4">
    <source>
        <dbReference type="Proteomes" id="UP000037460"/>
    </source>
</evidence>
<protein>
    <submittedName>
        <fullName evidence="3">Trafficking protein particle complex 8</fullName>
    </submittedName>
</protein>
<sequence>MPVAAPMATCTKDCVGIPSYASDGDCDGDCDGGGPGAEYLGCQLGTDCATACADCGPRFPPPPPICAETCNWASDADCNDCGPGSEFRPAPGRRQVALQVLTWRVVTTAAGGMRSCRAETVHGAARAVMKRSSKVHSAANETGVKTEGGKGESKDPKRPSFYANFYLESLQMRRHEALVFLRVLLALPGPVFLAFSIQQYFDGIGWRVFVNAIFCACVMLYGLSAMSRIPIDALSIVAFSELSFSGIACSDESAFLNAFGASGANASCPAKPHCGYRTYEELCQAVQYSTMARVLVIDLDLIHFFVAVSWVVVSLFLKGTGRLRTDNGYSHLFSRHMIVGMLLCLVQLMNMIFSCMRLLLIVPRLQSPRQAAYFDREDSMMEELPLFCYSSDCIGIHLWGTVCLHALIAIVLNFDFLAKYASQLGAKKVKEKAIDDLKIHENYEDRWVEHAPFFYFLPAKYVCNCAEKSLPRMQTLRDAGVLEKMKIPLVEAFRGVGIIKKILFVSHRWEEPGQPDVDGEQLNAIKAYLGTHKDIEWVWFDYSSMPQKVRLIHSDRDWRTPKELAEFDLMLAAITDMYLTARILILLDGSYVSRFWTLTEAWCSMQKATRDGLKPATEDEQRRYTIKCIHNATEKHDGEGLVEKVSEKKPEEMHGILKKPDVNVTNAKDKEAMLPKILEYDSHVKDMMRPSLSTTSLSSAELKAAHQRRASLSASSLTTAELKAAHRLRQYYRMAAEGGQEQAEAALGEARVQQQLRAAVATWFRRRAHPLRRAITRVSASTRCRIVDRLARRYIDSLHRWETWTRDAHQLLLAQSLALRVAQGDFVASLHAAQLEKQVAEACRHQAVQAHGRAIIRQWRLGALVRRERSTTWYRLEYVARIHGNHEPLEDLATKGLALRRLQRRVASLHAARQRTSWVVHTRAPTNALLARALASWRLVCSASASIARRVCGVRAERRCVLRKFALHRWHVHASADKAQRQAVSSAMAEIWWSQMAPPVGAVVEARRFVTACRFRKRSALYVWRGFLVRAWPRHLFRQWAAHARQWRPARLAAAARAEIAAVHCRRAVLSAWVGATAGAHRQRHYRGLCSQLHHFAHVAASDQHPSWTYAVALRSTHALEPPLPARFYTDLPSVTRRLRADGSVALAAWAAAATRIQLECARPWLRLWRRGCEQRTAARRERAFEALCRHVMCRRALRSWACCTAVQAAAANHMMTGKYAERVLRKKRVLRRLGAERWIGHHLAYVSSQIASAVRAADAKRTFRAWKAARWERWRHVRRWARALDRHMRTALLGAWDAWAFDHTVCAFMRRVRQRWVHREASRALRTWAFQRELFNEMFGRFRCALGSWRLAKFAGAWRAWRRLTQDCVEVLGRIRCALGSWRRAKFGGAWRAWRQLTQDCVEVLDRIRCALGSWRRAKFAGTWRAWRQMAQTTTRTAQLTDVAVDLLKREAARALHTWAFECTVRAFMLRVRQRWVHREASRALRTWAFQRELFNE</sequence>
<feature type="transmembrane region" description="Helical" evidence="2">
    <location>
        <begin position="179"/>
        <end position="198"/>
    </location>
</feature>
<feature type="transmembrane region" description="Helical" evidence="2">
    <location>
        <begin position="204"/>
        <end position="223"/>
    </location>
</feature>
<evidence type="ECO:0000256" key="1">
    <source>
        <dbReference type="SAM" id="MobiDB-lite"/>
    </source>
</evidence>
<keyword evidence="2" id="KW-1133">Transmembrane helix</keyword>
<evidence type="ECO:0000313" key="3">
    <source>
        <dbReference type="EMBL" id="KOO35459.1"/>
    </source>
</evidence>
<feature type="transmembrane region" description="Helical" evidence="2">
    <location>
        <begin position="294"/>
        <end position="317"/>
    </location>
</feature>
<organism evidence="3 4">
    <name type="scientific">Chrysochromulina tobinii</name>
    <dbReference type="NCBI Taxonomy" id="1460289"/>
    <lineage>
        <taxon>Eukaryota</taxon>
        <taxon>Haptista</taxon>
        <taxon>Haptophyta</taxon>
        <taxon>Prymnesiophyceae</taxon>
        <taxon>Prymnesiales</taxon>
        <taxon>Chrysochromulinaceae</taxon>
        <taxon>Chrysochromulina</taxon>
    </lineage>
</organism>
<name>A0A0M0K9K1_9EUKA</name>
<keyword evidence="2" id="KW-0472">Membrane</keyword>
<reference evidence="4" key="1">
    <citation type="journal article" date="2015" name="PLoS Genet.">
        <title>Genome Sequence and Transcriptome Analyses of Chrysochromulina tobin: Metabolic Tools for Enhanced Algal Fitness in the Prominent Order Prymnesiales (Haptophyceae).</title>
        <authorList>
            <person name="Hovde B.T."/>
            <person name="Deodato C.R."/>
            <person name="Hunsperger H.M."/>
            <person name="Ryken S.A."/>
            <person name="Yost W."/>
            <person name="Jha R.K."/>
            <person name="Patterson J."/>
            <person name="Monnat R.J. Jr."/>
            <person name="Barlow S.B."/>
            <person name="Starkenburg S.R."/>
            <person name="Cattolico R.A."/>
        </authorList>
    </citation>
    <scope>NUCLEOTIDE SEQUENCE</scope>
    <source>
        <strain evidence="4">CCMP291</strain>
    </source>
</reference>
<feature type="compositionally biased region" description="Basic and acidic residues" evidence="1">
    <location>
        <begin position="147"/>
        <end position="156"/>
    </location>
</feature>
<evidence type="ECO:0000256" key="2">
    <source>
        <dbReference type="SAM" id="Phobius"/>
    </source>
</evidence>
<feature type="non-terminal residue" evidence="3">
    <location>
        <position position="1498"/>
    </location>
</feature>
<keyword evidence="2" id="KW-0812">Transmembrane</keyword>
<comment type="caution">
    <text evidence="3">The sequence shown here is derived from an EMBL/GenBank/DDBJ whole genome shotgun (WGS) entry which is preliminary data.</text>
</comment>